<dbReference type="InterPro" id="IPR036869">
    <property type="entry name" value="J_dom_sf"/>
</dbReference>
<dbReference type="InterPro" id="IPR018253">
    <property type="entry name" value="DnaJ_domain_CS"/>
</dbReference>
<dbReference type="CDD" id="cd06257">
    <property type="entry name" value="DnaJ"/>
    <property type="match status" value="1"/>
</dbReference>
<dbReference type="RefSeq" id="WP_380971182.1">
    <property type="nucleotide sequence ID" value="NZ_JBHTEF010000001.1"/>
</dbReference>
<dbReference type="PROSITE" id="PS00636">
    <property type="entry name" value="DNAJ_1"/>
    <property type="match status" value="1"/>
</dbReference>
<dbReference type="Pfam" id="PF00226">
    <property type="entry name" value="DnaJ"/>
    <property type="match status" value="1"/>
</dbReference>
<feature type="domain" description="J" evidence="2">
    <location>
        <begin position="10"/>
        <end position="75"/>
    </location>
</feature>
<dbReference type="Gene3D" id="2.60.260.20">
    <property type="entry name" value="Urease metallochaperone UreE, N-terminal domain"/>
    <property type="match status" value="2"/>
</dbReference>
<evidence type="ECO:0000313" key="3">
    <source>
        <dbReference type="EMBL" id="MFC7579726.1"/>
    </source>
</evidence>
<organism evidence="3 4">
    <name type="scientific">Schaalia naturae</name>
    <dbReference type="NCBI Taxonomy" id="635203"/>
    <lineage>
        <taxon>Bacteria</taxon>
        <taxon>Bacillati</taxon>
        <taxon>Actinomycetota</taxon>
        <taxon>Actinomycetes</taxon>
        <taxon>Actinomycetales</taxon>
        <taxon>Actinomycetaceae</taxon>
        <taxon>Schaalia</taxon>
    </lineage>
</organism>
<dbReference type="EMBL" id="JBHTEF010000001">
    <property type="protein sequence ID" value="MFC7579726.1"/>
    <property type="molecule type" value="Genomic_DNA"/>
</dbReference>
<dbReference type="InterPro" id="IPR001623">
    <property type="entry name" value="DnaJ_domain"/>
</dbReference>
<reference evidence="4" key="1">
    <citation type="journal article" date="2019" name="Int. J. Syst. Evol. Microbiol.">
        <title>The Global Catalogue of Microorganisms (GCM) 10K type strain sequencing project: providing services to taxonomists for standard genome sequencing and annotation.</title>
        <authorList>
            <consortium name="The Broad Institute Genomics Platform"/>
            <consortium name="The Broad Institute Genome Sequencing Center for Infectious Disease"/>
            <person name="Wu L."/>
            <person name="Ma J."/>
        </authorList>
    </citation>
    <scope>NUCLEOTIDE SEQUENCE [LARGE SCALE GENOMIC DNA]</scope>
    <source>
        <strain evidence="4">CCUG 56698</strain>
    </source>
</reference>
<gene>
    <name evidence="3" type="ORF">ACFQWG_00565</name>
</gene>
<protein>
    <submittedName>
        <fullName evidence="3">DnaJ C-terminal domain-containing protein</fullName>
    </submittedName>
</protein>
<evidence type="ECO:0000256" key="1">
    <source>
        <dbReference type="ARBA" id="ARBA00023186"/>
    </source>
</evidence>
<dbReference type="Pfam" id="PF01556">
    <property type="entry name" value="DnaJ_C"/>
    <property type="match status" value="1"/>
</dbReference>
<comment type="caution">
    <text evidence="3">The sequence shown here is derived from an EMBL/GenBank/DDBJ whole genome shotgun (WGS) entry which is preliminary data.</text>
</comment>
<dbReference type="PANTHER" id="PTHR43096:SF52">
    <property type="entry name" value="DNAJ HOMOLOG 1, MITOCHONDRIAL-RELATED"/>
    <property type="match status" value="1"/>
</dbReference>
<name>A0ABW2SIM4_9ACTO</name>
<dbReference type="SMART" id="SM00271">
    <property type="entry name" value="DnaJ"/>
    <property type="match status" value="1"/>
</dbReference>
<dbReference type="Proteomes" id="UP001596527">
    <property type="component" value="Unassembled WGS sequence"/>
</dbReference>
<dbReference type="Gene3D" id="1.10.287.110">
    <property type="entry name" value="DnaJ domain"/>
    <property type="match status" value="1"/>
</dbReference>
<accession>A0ABW2SIM4</accession>
<evidence type="ECO:0000313" key="4">
    <source>
        <dbReference type="Proteomes" id="UP001596527"/>
    </source>
</evidence>
<dbReference type="PANTHER" id="PTHR43096">
    <property type="entry name" value="DNAJ HOMOLOG 1, MITOCHONDRIAL-RELATED"/>
    <property type="match status" value="1"/>
</dbReference>
<dbReference type="InterPro" id="IPR002939">
    <property type="entry name" value="DnaJ_C"/>
</dbReference>
<proteinExistence type="predicted"/>
<sequence>MSGQDWLEKDFYQTLGVPKDASADAVKKAYRKLARKWHPDQNPGDAKAEEKFKEIGEAYAVLSDPEQRKQYDAIRAMAGGGARFSAGPAGSGGAGGFEDVFSAMFGGGPGAARVRYSTNGTGAGGADFEDLLSNLFGGTGSAGGRTAPFGAGMGGAGQRTGFASPAARPGGDLRASTSLSFRQALEGATVRMSVEGDSMTVRIPAGVRDGQKIRLRGKGRPGAGGGPAGDLVVAIRVEPHPVYSRDGDDLRMHLPVSYPEAALGAKVQVPLPDGSTVALKVPAGTSSGSVLRLRRRGVRRGRSVGDLLVEIEVTGPKSLTRDQRGAVEELARSLGDWDPREGLAERAKA</sequence>
<dbReference type="InterPro" id="IPR008971">
    <property type="entry name" value="HSP40/DnaJ_pept-bd"/>
</dbReference>
<keyword evidence="4" id="KW-1185">Reference proteome</keyword>
<dbReference type="SUPFAM" id="SSF49493">
    <property type="entry name" value="HSP40/DnaJ peptide-binding domain"/>
    <property type="match status" value="2"/>
</dbReference>
<keyword evidence="1" id="KW-0143">Chaperone</keyword>
<dbReference type="CDD" id="cd10747">
    <property type="entry name" value="DnaJ_C"/>
    <property type="match status" value="1"/>
</dbReference>
<evidence type="ECO:0000259" key="2">
    <source>
        <dbReference type="PROSITE" id="PS50076"/>
    </source>
</evidence>
<dbReference type="PRINTS" id="PR00625">
    <property type="entry name" value="JDOMAIN"/>
</dbReference>
<dbReference type="SUPFAM" id="SSF46565">
    <property type="entry name" value="Chaperone J-domain"/>
    <property type="match status" value="1"/>
</dbReference>
<dbReference type="PROSITE" id="PS50076">
    <property type="entry name" value="DNAJ_2"/>
    <property type="match status" value="1"/>
</dbReference>